<dbReference type="InterPro" id="IPR006860">
    <property type="entry name" value="FecR"/>
</dbReference>
<dbReference type="AlphaFoldDB" id="A0A4R5V8L1"/>
<protein>
    <submittedName>
        <fullName evidence="4">FecR family protein</fullName>
    </submittedName>
</protein>
<dbReference type="Pfam" id="PF16344">
    <property type="entry name" value="FecR_C"/>
    <property type="match status" value="1"/>
</dbReference>
<keyword evidence="1" id="KW-1133">Transmembrane helix</keyword>
<comment type="caution">
    <text evidence="4">The sequence shown here is derived from an EMBL/GenBank/DDBJ whole genome shotgun (WGS) entry which is preliminary data.</text>
</comment>
<sequence length="352" mass="40902">MSERKTYLKYKDYLLEDFLADEFFIEWVKAPNENNKHFWEKWLAEHPEKRQIILDAGSIIRSIQYARSPELSDKSYVHIFENVVRQSPSAEESVSSKPSRIRDWLFYFRQIAAILIIGISVWYFWSLKKEEGKSPKETFTIVELIHRNTPKGQKATFILEDGTKIFLNSNSELTFPKKFDSNTRQVVLKGEAFFEVAEEERPFIVEAGEIEVEVLGTSFNVKESEEGLLSIALVTGKVQIDDKKGNRLMLDPSEMMVFDKSGEFRKTGFDPLEMTGWKDKTLVFKNNNIQEVKSSLENWYGVEITLKGKFPNNWSYSGIYQDETLENVLLGLSRTTELTFSLLDKKVEIIHQ</sequence>
<accession>A0A4R5V8L1</accession>
<dbReference type="PANTHER" id="PTHR30273:SF2">
    <property type="entry name" value="PROTEIN FECR"/>
    <property type="match status" value="1"/>
</dbReference>
<evidence type="ECO:0000256" key="1">
    <source>
        <dbReference type="SAM" id="Phobius"/>
    </source>
</evidence>
<dbReference type="Gene3D" id="2.60.120.1440">
    <property type="match status" value="1"/>
</dbReference>
<evidence type="ECO:0000313" key="4">
    <source>
        <dbReference type="EMBL" id="TDK47945.1"/>
    </source>
</evidence>
<evidence type="ECO:0000313" key="5">
    <source>
        <dbReference type="Proteomes" id="UP000295438"/>
    </source>
</evidence>
<feature type="domain" description="Protein FecR C-terminal" evidence="3">
    <location>
        <begin position="282"/>
        <end position="348"/>
    </location>
</feature>
<evidence type="ECO:0000259" key="2">
    <source>
        <dbReference type="Pfam" id="PF04773"/>
    </source>
</evidence>
<dbReference type="PANTHER" id="PTHR30273">
    <property type="entry name" value="PERIPLASMIC SIGNAL SENSOR AND SIGMA FACTOR ACTIVATOR FECR-RELATED"/>
    <property type="match status" value="1"/>
</dbReference>
<evidence type="ECO:0000259" key="3">
    <source>
        <dbReference type="Pfam" id="PF16344"/>
    </source>
</evidence>
<dbReference type="Gene3D" id="3.55.50.30">
    <property type="match status" value="1"/>
</dbReference>
<dbReference type="PIRSF" id="PIRSF018266">
    <property type="entry name" value="FecR"/>
    <property type="match status" value="1"/>
</dbReference>
<feature type="transmembrane region" description="Helical" evidence="1">
    <location>
        <begin position="106"/>
        <end position="125"/>
    </location>
</feature>
<organism evidence="4 5">
    <name type="scientific">Algoriphagus formosus</name>
    <dbReference type="NCBI Taxonomy" id="2007308"/>
    <lineage>
        <taxon>Bacteria</taxon>
        <taxon>Pseudomonadati</taxon>
        <taxon>Bacteroidota</taxon>
        <taxon>Cytophagia</taxon>
        <taxon>Cytophagales</taxon>
        <taxon>Cyclobacteriaceae</taxon>
        <taxon>Algoriphagus</taxon>
    </lineage>
</organism>
<feature type="domain" description="FecR protein" evidence="2">
    <location>
        <begin position="148"/>
        <end position="239"/>
    </location>
</feature>
<dbReference type="EMBL" id="SMUW01000028">
    <property type="protein sequence ID" value="TDK47945.1"/>
    <property type="molecule type" value="Genomic_DNA"/>
</dbReference>
<name>A0A4R5V8L1_9BACT</name>
<proteinExistence type="predicted"/>
<reference evidence="4 5" key="1">
    <citation type="submission" date="2019-03" db="EMBL/GenBank/DDBJ databases">
        <title>Algoriphagus aquimaris sp. nov., isolated form marine sediment in Pohang, Korea.</title>
        <authorList>
            <person name="Kim J."/>
            <person name="Yoon S.-H."/>
            <person name="Lee S.-S."/>
        </authorList>
    </citation>
    <scope>NUCLEOTIDE SEQUENCE [LARGE SCALE GENOMIC DNA]</scope>
    <source>
        <strain evidence="4 5">F21</strain>
    </source>
</reference>
<dbReference type="GO" id="GO:0016989">
    <property type="term" value="F:sigma factor antagonist activity"/>
    <property type="evidence" value="ECO:0007669"/>
    <property type="project" value="TreeGrafter"/>
</dbReference>
<dbReference type="InterPro" id="IPR032508">
    <property type="entry name" value="FecR_C"/>
</dbReference>
<gene>
    <name evidence="4" type="ORF">E1898_04535</name>
</gene>
<keyword evidence="1" id="KW-0472">Membrane</keyword>
<dbReference type="Proteomes" id="UP000295438">
    <property type="component" value="Unassembled WGS sequence"/>
</dbReference>
<dbReference type="RefSeq" id="WP_133390014.1">
    <property type="nucleotide sequence ID" value="NZ_SMUW01000028.1"/>
</dbReference>
<keyword evidence="5" id="KW-1185">Reference proteome</keyword>
<dbReference type="InterPro" id="IPR012373">
    <property type="entry name" value="Ferrdict_sens_TM"/>
</dbReference>
<keyword evidence="1" id="KW-0812">Transmembrane</keyword>
<dbReference type="Pfam" id="PF04773">
    <property type="entry name" value="FecR"/>
    <property type="match status" value="1"/>
</dbReference>